<reference evidence="2" key="1">
    <citation type="submission" date="2018-12" db="EMBL/GenBank/DDBJ databases">
        <authorList>
            <person name="Jadhav K."/>
            <person name="Kushwaha B."/>
            <person name="Jadhav I."/>
        </authorList>
    </citation>
    <scope>NUCLEOTIDE SEQUENCE [LARGE SCALE GENOMIC DNA]</scope>
    <source>
        <strain evidence="2">SBS 10</strain>
    </source>
</reference>
<name>A0A3S0NEK2_9GAMM</name>
<evidence type="ECO:0000313" key="2">
    <source>
        <dbReference type="EMBL" id="RUA23129.1"/>
    </source>
</evidence>
<dbReference type="AlphaFoldDB" id="A0A3S0NEK2"/>
<comment type="caution">
    <text evidence="2">The sequence shown here is derived from an EMBL/GenBank/DDBJ whole genome shotgun (WGS) entry which is preliminary data.</text>
</comment>
<organism evidence="2">
    <name type="scientific">Billgrantia gudaonensis</name>
    <dbReference type="NCBI Taxonomy" id="376427"/>
    <lineage>
        <taxon>Bacteria</taxon>
        <taxon>Pseudomonadati</taxon>
        <taxon>Pseudomonadota</taxon>
        <taxon>Gammaproteobacteria</taxon>
        <taxon>Oceanospirillales</taxon>
        <taxon>Halomonadaceae</taxon>
        <taxon>Billgrantia</taxon>
    </lineage>
</organism>
<dbReference type="Gene3D" id="2.60.40.1180">
    <property type="entry name" value="Golgi alpha-mannosidase II"/>
    <property type="match status" value="1"/>
</dbReference>
<evidence type="ECO:0008006" key="3">
    <source>
        <dbReference type="Google" id="ProtNLM"/>
    </source>
</evidence>
<sequence>MTFARLQDPTAKTWPEFRGATAATPMPWTDAPAVSPADASPCPEPTNYRQFRASRRQRLGAQRHRRLAFRQKHPALIDGELSLVDVGEELLGFIRQGYGERLLCVFNLDSGPTAPSYRRQHRSTATVSRRHSTAASDLPYQAAFIELDH</sequence>
<accession>A0A3S0NEK2</accession>
<dbReference type="InterPro" id="IPR013780">
    <property type="entry name" value="Glyco_hydro_b"/>
</dbReference>
<feature type="region of interest" description="Disordered" evidence="1">
    <location>
        <begin position="1"/>
        <end position="46"/>
    </location>
</feature>
<proteinExistence type="predicted"/>
<gene>
    <name evidence="2" type="ORF">DSL92_01600</name>
</gene>
<protein>
    <recommendedName>
        <fullName evidence="3">DUF3459 domain-containing protein</fullName>
    </recommendedName>
</protein>
<feature type="compositionally biased region" description="Low complexity" evidence="1">
    <location>
        <begin position="30"/>
        <end position="41"/>
    </location>
</feature>
<evidence type="ECO:0000256" key="1">
    <source>
        <dbReference type="SAM" id="MobiDB-lite"/>
    </source>
</evidence>
<dbReference type="EMBL" id="RXHI01000003">
    <property type="protein sequence ID" value="RUA23129.1"/>
    <property type="molecule type" value="Genomic_DNA"/>
</dbReference>